<dbReference type="AlphaFoldDB" id="A0ABD1R0K0"/>
<sequence>MKPKISITFFSLIHRPPKTVSGNSIGRSFFSDQIVNIGYEDEDSDFYDSDNDVEEDDDFDFEANITPGIDFGPHVSFDDDKSSSYAPTSEFHTDYSSEDGECDTYPEFVAERDMVNLNSKWGWSSVHI</sequence>
<reference evidence="3" key="1">
    <citation type="submission" date="2024-07" db="EMBL/GenBank/DDBJ databases">
        <title>Two chromosome-level genome assemblies of Korean endemic species Abeliophyllum distichum and Forsythia ovata (Oleaceae).</title>
        <authorList>
            <person name="Jang H."/>
        </authorList>
    </citation>
    <scope>NUCLEOTIDE SEQUENCE [LARGE SCALE GENOMIC DNA]</scope>
</reference>
<comment type="caution">
    <text evidence="2">The sequence shown here is derived from an EMBL/GenBank/DDBJ whole genome shotgun (WGS) entry which is preliminary data.</text>
</comment>
<feature type="region of interest" description="Disordered" evidence="1">
    <location>
        <begin position="74"/>
        <end position="98"/>
    </location>
</feature>
<proteinExistence type="predicted"/>
<evidence type="ECO:0000256" key="1">
    <source>
        <dbReference type="SAM" id="MobiDB-lite"/>
    </source>
</evidence>
<gene>
    <name evidence="2" type="ORF">Adt_33680</name>
</gene>
<protein>
    <submittedName>
        <fullName evidence="2">Uncharacterized protein</fullName>
    </submittedName>
</protein>
<dbReference type="Proteomes" id="UP001604336">
    <property type="component" value="Unassembled WGS sequence"/>
</dbReference>
<accession>A0ABD1R0K0</accession>
<evidence type="ECO:0000313" key="3">
    <source>
        <dbReference type="Proteomes" id="UP001604336"/>
    </source>
</evidence>
<dbReference type="EMBL" id="JBFOLK010000010">
    <property type="protein sequence ID" value="KAL2480714.1"/>
    <property type="molecule type" value="Genomic_DNA"/>
</dbReference>
<evidence type="ECO:0000313" key="2">
    <source>
        <dbReference type="EMBL" id="KAL2480714.1"/>
    </source>
</evidence>
<organism evidence="2 3">
    <name type="scientific">Abeliophyllum distichum</name>
    <dbReference type="NCBI Taxonomy" id="126358"/>
    <lineage>
        <taxon>Eukaryota</taxon>
        <taxon>Viridiplantae</taxon>
        <taxon>Streptophyta</taxon>
        <taxon>Embryophyta</taxon>
        <taxon>Tracheophyta</taxon>
        <taxon>Spermatophyta</taxon>
        <taxon>Magnoliopsida</taxon>
        <taxon>eudicotyledons</taxon>
        <taxon>Gunneridae</taxon>
        <taxon>Pentapetalae</taxon>
        <taxon>asterids</taxon>
        <taxon>lamiids</taxon>
        <taxon>Lamiales</taxon>
        <taxon>Oleaceae</taxon>
        <taxon>Forsythieae</taxon>
        <taxon>Abeliophyllum</taxon>
    </lineage>
</organism>
<name>A0ABD1R0K0_9LAMI</name>
<keyword evidence="3" id="KW-1185">Reference proteome</keyword>